<evidence type="ECO:0000256" key="7">
    <source>
        <dbReference type="SAM" id="SignalP"/>
    </source>
</evidence>
<evidence type="ECO:0000256" key="6">
    <source>
        <dbReference type="SAM" id="Phobius"/>
    </source>
</evidence>
<evidence type="ECO:0000313" key="9">
    <source>
        <dbReference type="Proteomes" id="UP000002221"/>
    </source>
</evidence>
<dbReference type="PANTHER" id="PTHR43461:SF1">
    <property type="entry name" value="TRANSMEMBRANE PROTEIN 256"/>
    <property type="match status" value="1"/>
</dbReference>
<dbReference type="RefSeq" id="WP_012844750.1">
    <property type="nucleotide sequence ID" value="NC_013501.1"/>
</dbReference>
<dbReference type="Proteomes" id="UP000002221">
    <property type="component" value="Chromosome"/>
</dbReference>
<dbReference type="AlphaFoldDB" id="D0MDZ6"/>
<comment type="subcellular location">
    <subcellularLocation>
        <location evidence="1">Membrane</location>
        <topology evidence="1">Multi-pass membrane protein</topology>
    </subcellularLocation>
</comment>
<dbReference type="PANTHER" id="PTHR43461">
    <property type="entry name" value="TRANSMEMBRANE PROTEIN 256"/>
    <property type="match status" value="1"/>
</dbReference>
<feature type="transmembrane region" description="Helical" evidence="6">
    <location>
        <begin position="96"/>
        <end position="120"/>
    </location>
</feature>
<dbReference type="HOGENOM" id="CLU_096548_3_3_10"/>
<keyword evidence="4 6" id="KW-1133">Transmembrane helix</keyword>
<evidence type="ECO:0000256" key="5">
    <source>
        <dbReference type="ARBA" id="ARBA00023136"/>
    </source>
</evidence>
<keyword evidence="9" id="KW-1185">Reference proteome</keyword>
<feature type="chain" id="PRO_5003010835" description="DUF423 domain-containing protein" evidence="7">
    <location>
        <begin position="24"/>
        <end position="125"/>
    </location>
</feature>
<evidence type="ECO:0008006" key="10">
    <source>
        <dbReference type="Google" id="ProtNLM"/>
    </source>
</evidence>
<comment type="similarity">
    <text evidence="2">Belongs to the UPF0382 family.</text>
</comment>
<reference evidence="8 9" key="1">
    <citation type="journal article" date="2009" name="Stand. Genomic Sci.">
        <title>Complete genome sequence of Rhodothermus marinus type strain (R-10).</title>
        <authorList>
            <person name="Nolan M."/>
            <person name="Tindall B.J."/>
            <person name="Pomrenke H."/>
            <person name="Lapidus A."/>
            <person name="Copeland A."/>
            <person name="Glavina Del Rio T."/>
            <person name="Lucas S."/>
            <person name="Chen F."/>
            <person name="Tice H."/>
            <person name="Cheng J.F."/>
            <person name="Saunders E."/>
            <person name="Han C."/>
            <person name="Bruce D."/>
            <person name="Goodwin L."/>
            <person name="Chain P."/>
            <person name="Pitluck S."/>
            <person name="Ovchinikova G."/>
            <person name="Pati A."/>
            <person name="Ivanova N."/>
            <person name="Mavromatis K."/>
            <person name="Chen A."/>
            <person name="Palaniappan K."/>
            <person name="Land M."/>
            <person name="Hauser L."/>
            <person name="Chang Y.J."/>
            <person name="Jeffries C.D."/>
            <person name="Brettin T."/>
            <person name="Goker M."/>
            <person name="Bristow J."/>
            <person name="Eisen J.A."/>
            <person name="Markowitz V."/>
            <person name="Hugenholtz P."/>
            <person name="Kyrpides N.C."/>
            <person name="Klenk H.P."/>
            <person name="Detter J.C."/>
        </authorList>
    </citation>
    <scope>NUCLEOTIDE SEQUENCE [LARGE SCALE GENOMIC DNA]</scope>
    <source>
        <strain evidence="9">ATCC 43812 / DSM 4252 / R-10</strain>
    </source>
</reference>
<evidence type="ECO:0000256" key="3">
    <source>
        <dbReference type="ARBA" id="ARBA00022692"/>
    </source>
</evidence>
<feature type="signal peptide" evidence="7">
    <location>
        <begin position="1"/>
        <end position="23"/>
    </location>
</feature>
<evidence type="ECO:0000256" key="1">
    <source>
        <dbReference type="ARBA" id="ARBA00004141"/>
    </source>
</evidence>
<evidence type="ECO:0000313" key="8">
    <source>
        <dbReference type="EMBL" id="ACY49140.1"/>
    </source>
</evidence>
<evidence type="ECO:0000256" key="2">
    <source>
        <dbReference type="ARBA" id="ARBA00009694"/>
    </source>
</evidence>
<dbReference type="EMBL" id="CP001807">
    <property type="protein sequence ID" value="ACY49140.1"/>
    <property type="molecule type" value="Genomic_DNA"/>
</dbReference>
<evidence type="ECO:0000256" key="4">
    <source>
        <dbReference type="ARBA" id="ARBA00022989"/>
    </source>
</evidence>
<keyword evidence="5 6" id="KW-0472">Membrane</keyword>
<protein>
    <recommendedName>
        <fullName evidence="10">DUF423 domain-containing protein</fullName>
    </recommendedName>
</protein>
<dbReference type="KEGG" id="rmr:Rmar_2261"/>
<dbReference type="GO" id="GO:0005886">
    <property type="term" value="C:plasma membrane"/>
    <property type="evidence" value="ECO:0007669"/>
    <property type="project" value="TreeGrafter"/>
</dbReference>
<dbReference type="OrthoDB" id="9802121at2"/>
<dbReference type="InterPro" id="IPR006696">
    <property type="entry name" value="DUF423"/>
</dbReference>
<organism evidence="8 9">
    <name type="scientific">Rhodothermus marinus (strain ATCC 43812 / DSM 4252 / R-10)</name>
    <name type="common">Rhodothermus obamensis</name>
    <dbReference type="NCBI Taxonomy" id="518766"/>
    <lineage>
        <taxon>Bacteria</taxon>
        <taxon>Pseudomonadati</taxon>
        <taxon>Rhodothermota</taxon>
        <taxon>Rhodothermia</taxon>
        <taxon>Rhodothermales</taxon>
        <taxon>Rhodothermaceae</taxon>
        <taxon>Rhodothermus</taxon>
    </lineage>
</organism>
<sequence>MARTFLVLGAVLAGLAVALGAFAAHGLAPRVSPERLQTFETGVRYQMYHALALLVTGWLLHQLGASGLSVAGWCFLAGIVLFSGSLYVLVLTNTSWLGAVAPLGGTAFILGWGVLAWSLWQALRP</sequence>
<dbReference type="eggNOG" id="COG2363">
    <property type="taxonomic scope" value="Bacteria"/>
</dbReference>
<accession>D0MDZ6</accession>
<keyword evidence="3 6" id="KW-0812">Transmembrane</keyword>
<feature type="transmembrane region" description="Helical" evidence="6">
    <location>
        <begin position="70"/>
        <end position="90"/>
    </location>
</feature>
<dbReference type="STRING" id="518766.Rmar_2261"/>
<keyword evidence="7" id="KW-0732">Signal</keyword>
<name>D0MDZ6_RHOM4</name>
<gene>
    <name evidence="8" type="ordered locus">Rmar_2261</name>
</gene>
<dbReference type="Pfam" id="PF04241">
    <property type="entry name" value="DUF423"/>
    <property type="match status" value="1"/>
</dbReference>
<proteinExistence type="inferred from homology"/>